<protein>
    <recommendedName>
        <fullName evidence="2">Outer membrane protein beta-barrel domain-containing protein</fullName>
    </recommendedName>
</protein>
<evidence type="ECO:0000313" key="4">
    <source>
        <dbReference type="Proteomes" id="UP001156882"/>
    </source>
</evidence>
<dbReference type="SUPFAM" id="SSF56925">
    <property type="entry name" value="OMPA-like"/>
    <property type="match status" value="1"/>
</dbReference>
<reference evidence="4" key="1">
    <citation type="journal article" date="2019" name="Int. J. Syst. Evol. Microbiol.">
        <title>The Global Catalogue of Microorganisms (GCM) 10K type strain sequencing project: providing services to taxonomists for standard genome sequencing and annotation.</title>
        <authorList>
            <consortium name="The Broad Institute Genomics Platform"/>
            <consortium name="The Broad Institute Genome Sequencing Center for Infectious Disease"/>
            <person name="Wu L."/>
            <person name="Ma J."/>
        </authorList>
    </citation>
    <scope>NUCLEOTIDE SEQUENCE [LARGE SCALE GENOMIC DNA]</scope>
    <source>
        <strain evidence="4">NBRC 101365</strain>
    </source>
</reference>
<dbReference type="InterPro" id="IPR027385">
    <property type="entry name" value="Beta-barrel_OMP"/>
</dbReference>
<organism evidence="3 4">
    <name type="scientific">Labrys miyagiensis</name>
    <dbReference type="NCBI Taxonomy" id="346912"/>
    <lineage>
        <taxon>Bacteria</taxon>
        <taxon>Pseudomonadati</taxon>
        <taxon>Pseudomonadota</taxon>
        <taxon>Alphaproteobacteria</taxon>
        <taxon>Hyphomicrobiales</taxon>
        <taxon>Xanthobacteraceae</taxon>
        <taxon>Labrys</taxon>
    </lineage>
</organism>
<dbReference type="InterPro" id="IPR011250">
    <property type="entry name" value="OMP/PagP_B-barrel"/>
</dbReference>
<dbReference type="Gene3D" id="2.40.160.20">
    <property type="match status" value="1"/>
</dbReference>
<dbReference type="Proteomes" id="UP001156882">
    <property type="component" value="Unassembled WGS sequence"/>
</dbReference>
<dbReference type="EMBL" id="BSPC01000061">
    <property type="protein sequence ID" value="GLS22371.1"/>
    <property type="molecule type" value="Genomic_DNA"/>
</dbReference>
<dbReference type="Pfam" id="PF13505">
    <property type="entry name" value="OMP_b-brl"/>
    <property type="match status" value="1"/>
</dbReference>
<dbReference type="RefSeq" id="WP_284315339.1">
    <property type="nucleotide sequence ID" value="NZ_BSPC01000061.1"/>
</dbReference>
<accession>A0ABQ6CVV4</accession>
<evidence type="ECO:0000313" key="3">
    <source>
        <dbReference type="EMBL" id="GLS22371.1"/>
    </source>
</evidence>
<evidence type="ECO:0000259" key="2">
    <source>
        <dbReference type="Pfam" id="PF13505"/>
    </source>
</evidence>
<gene>
    <name evidence="3" type="ORF">GCM10007874_53890</name>
</gene>
<sequence>MSKLTRPVFANLVIASSIWLGLSGVALAETYFGGSIGYAFDAKVTGVNGNENTNYPDPPDPIGGAPLLRGASVTDLALGTSPTFGLRIGHFFEGTPWLGVEAALSYSRPEFKHQPVTLTHPGFIDLIGTPSVTEEQLPANSSVFRLSMDGIARYDSWGRFIPYIGAGPAVFIWHITGTGHSGITAGDPVGVFGPRLNESVVTWGADLKAGMEYRINDQWGTGLEYHYDWSRMHIDNFRSISHASGNFNSQELELTLSRRF</sequence>
<comment type="caution">
    <text evidence="3">The sequence shown here is derived from an EMBL/GenBank/DDBJ whole genome shotgun (WGS) entry which is preliminary data.</text>
</comment>
<proteinExistence type="predicted"/>
<name>A0ABQ6CVV4_9HYPH</name>
<keyword evidence="4" id="KW-1185">Reference proteome</keyword>
<feature type="domain" description="Outer membrane protein beta-barrel" evidence="2">
    <location>
        <begin position="30"/>
        <end position="260"/>
    </location>
</feature>
<evidence type="ECO:0000256" key="1">
    <source>
        <dbReference type="ARBA" id="ARBA00022729"/>
    </source>
</evidence>
<keyword evidence="1" id="KW-0732">Signal</keyword>